<protein>
    <submittedName>
        <fullName evidence="1">Uncharacterized protein</fullName>
    </submittedName>
</protein>
<organism evidence="1 2">
    <name type="scientific">Mycobacterium paraterrae</name>
    <dbReference type="NCBI Taxonomy" id="577492"/>
    <lineage>
        <taxon>Bacteria</taxon>
        <taxon>Bacillati</taxon>
        <taxon>Actinomycetota</taxon>
        <taxon>Actinomycetes</taxon>
        <taxon>Mycobacteriales</taxon>
        <taxon>Mycobacteriaceae</taxon>
        <taxon>Mycobacterium</taxon>
    </lineage>
</organism>
<evidence type="ECO:0000313" key="1">
    <source>
        <dbReference type="EMBL" id="UMB69504.1"/>
    </source>
</evidence>
<dbReference type="EMBL" id="CP092488">
    <property type="protein sequence ID" value="UMB69504.1"/>
    <property type="molecule type" value="Genomic_DNA"/>
</dbReference>
<gene>
    <name evidence="1" type="ORF">MKK62_24735</name>
</gene>
<reference evidence="1" key="1">
    <citation type="submission" date="2022-08" db="EMBL/GenBank/DDBJ databases">
        <title>Whole genome sequencing of non-tuberculosis mycobacteria type-strains.</title>
        <authorList>
            <person name="Igarashi Y."/>
            <person name="Osugi A."/>
            <person name="Mitarai S."/>
        </authorList>
    </citation>
    <scope>NUCLEOTIDE SEQUENCE</scope>
    <source>
        <strain evidence="1">DSM 45127</strain>
    </source>
</reference>
<dbReference type="RefSeq" id="WP_240261236.1">
    <property type="nucleotide sequence ID" value="NZ_CP092488.2"/>
</dbReference>
<keyword evidence="2" id="KW-1185">Reference proteome</keyword>
<dbReference type="Proteomes" id="UP001055336">
    <property type="component" value="Chromosome"/>
</dbReference>
<evidence type="ECO:0000313" key="2">
    <source>
        <dbReference type="Proteomes" id="UP001055336"/>
    </source>
</evidence>
<name>A0ABY3VJB9_9MYCO</name>
<sequence length="60" mass="6586">MAEPPSASDDDALDAAYHHVWHVIFGARIIDRGPVPLRKVFKEMPGLDSRLTASRENGTA</sequence>
<proteinExistence type="predicted"/>
<accession>A0ABY3VJB9</accession>